<dbReference type="Proteomes" id="UP001161247">
    <property type="component" value="Chromosome 1"/>
</dbReference>
<protein>
    <submittedName>
        <fullName evidence="1">OLC1v1024475C1</fullName>
    </submittedName>
</protein>
<gene>
    <name evidence="1" type="ORF">OLC1_LOCUS2102</name>
</gene>
<dbReference type="EMBL" id="OX459118">
    <property type="protein sequence ID" value="CAI9089831.1"/>
    <property type="molecule type" value="Genomic_DNA"/>
</dbReference>
<sequence length="179" mass="20281">MKLEVNENRECNDDNRLKKYEAEIVVIKPIEERQVESQLKDEDRHLVYTSLSETNVKSSTNKKESRKQIISDTVCGLAISNPIFIRFGSQPEFLNDLAASFRFRITSLVFSNNSQGQSLSTITKEVKNEGVVSGVKVQDTEKQKVNNASSSPTPDGRFSLKLSLTINMAQEQKNHRIYP</sequence>
<name>A0AAV1C2F3_OLDCO</name>
<dbReference type="AlphaFoldDB" id="A0AAV1C2F3"/>
<evidence type="ECO:0000313" key="2">
    <source>
        <dbReference type="Proteomes" id="UP001161247"/>
    </source>
</evidence>
<accession>A0AAV1C2F3</accession>
<evidence type="ECO:0000313" key="1">
    <source>
        <dbReference type="EMBL" id="CAI9089831.1"/>
    </source>
</evidence>
<keyword evidence="2" id="KW-1185">Reference proteome</keyword>
<proteinExistence type="predicted"/>
<reference evidence="1" key="1">
    <citation type="submission" date="2023-03" db="EMBL/GenBank/DDBJ databases">
        <authorList>
            <person name="Julca I."/>
        </authorList>
    </citation>
    <scope>NUCLEOTIDE SEQUENCE</scope>
</reference>
<organism evidence="1 2">
    <name type="scientific">Oldenlandia corymbosa var. corymbosa</name>
    <dbReference type="NCBI Taxonomy" id="529605"/>
    <lineage>
        <taxon>Eukaryota</taxon>
        <taxon>Viridiplantae</taxon>
        <taxon>Streptophyta</taxon>
        <taxon>Embryophyta</taxon>
        <taxon>Tracheophyta</taxon>
        <taxon>Spermatophyta</taxon>
        <taxon>Magnoliopsida</taxon>
        <taxon>eudicotyledons</taxon>
        <taxon>Gunneridae</taxon>
        <taxon>Pentapetalae</taxon>
        <taxon>asterids</taxon>
        <taxon>lamiids</taxon>
        <taxon>Gentianales</taxon>
        <taxon>Rubiaceae</taxon>
        <taxon>Rubioideae</taxon>
        <taxon>Spermacoceae</taxon>
        <taxon>Hedyotis-Oldenlandia complex</taxon>
        <taxon>Oldenlandia</taxon>
    </lineage>
</organism>